<reference evidence="1" key="1">
    <citation type="submission" date="2023-06" db="EMBL/GenBank/DDBJ databases">
        <authorList>
            <person name="Kurt Z."/>
        </authorList>
    </citation>
    <scope>NUCLEOTIDE SEQUENCE</scope>
</reference>
<evidence type="ECO:0000313" key="2">
    <source>
        <dbReference type="EMBL" id="CAL6109949.1"/>
    </source>
</evidence>
<dbReference type="AlphaFoldDB" id="A0AA86TLZ9"/>
<evidence type="ECO:0000313" key="1">
    <source>
        <dbReference type="EMBL" id="CAI9921386.1"/>
    </source>
</evidence>
<comment type="caution">
    <text evidence="1">The sequence shown here is derived from an EMBL/GenBank/DDBJ whole genome shotgun (WGS) entry which is preliminary data.</text>
</comment>
<proteinExistence type="predicted"/>
<dbReference type="Proteomes" id="UP001642409">
    <property type="component" value="Unassembled WGS sequence"/>
</dbReference>
<dbReference type="EMBL" id="CATOUU010000222">
    <property type="protein sequence ID" value="CAI9921386.1"/>
    <property type="molecule type" value="Genomic_DNA"/>
</dbReference>
<sequence>MAFNPARKTNRGISNCAGSDFQVDGEQTMCDMFRRTPRLLVFVWNVEVSKSHSVREIITPKDLFFVKLFLKLQVNSRRRKLGLGPATKQRCAISMSLKWRLASRNCLWL</sequence>
<keyword evidence="3" id="KW-1185">Reference proteome</keyword>
<evidence type="ECO:0000313" key="3">
    <source>
        <dbReference type="Proteomes" id="UP001642409"/>
    </source>
</evidence>
<reference evidence="2 3" key="2">
    <citation type="submission" date="2024-07" db="EMBL/GenBank/DDBJ databases">
        <authorList>
            <person name="Akdeniz Z."/>
        </authorList>
    </citation>
    <scope>NUCLEOTIDE SEQUENCE [LARGE SCALE GENOMIC DNA]</scope>
</reference>
<protein>
    <submittedName>
        <fullName evidence="2">Hypothetical_protein</fullName>
    </submittedName>
</protein>
<accession>A0AA86TLZ9</accession>
<dbReference type="EMBL" id="CAXDID020000679">
    <property type="protein sequence ID" value="CAL6109949.1"/>
    <property type="molecule type" value="Genomic_DNA"/>
</dbReference>
<organism evidence="1">
    <name type="scientific">Hexamita inflata</name>
    <dbReference type="NCBI Taxonomy" id="28002"/>
    <lineage>
        <taxon>Eukaryota</taxon>
        <taxon>Metamonada</taxon>
        <taxon>Diplomonadida</taxon>
        <taxon>Hexamitidae</taxon>
        <taxon>Hexamitinae</taxon>
        <taxon>Hexamita</taxon>
    </lineage>
</organism>
<name>A0AA86TLZ9_9EUKA</name>
<gene>
    <name evidence="2" type="ORF">HINF_LOCUS75686</name>
    <name evidence="1" type="ORF">HINF_LOCUS9031</name>
</gene>